<dbReference type="CDD" id="cd14948">
    <property type="entry name" value="BACON"/>
    <property type="match status" value="3"/>
</dbReference>
<dbReference type="Proteomes" id="UP000823617">
    <property type="component" value="Unassembled WGS sequence"/>
</dbReference>
<dbReference type="EMBL" id="JADIMK010000019">
    <property type="protein sequence ID" value="MBO8455238.1"/>
    <property type="molecule type" value="Genomic_DNA"/>
</dbReference>
<gene>
    <name evidence="3" type="ORF">IAC08_02390</name>
</gene>
<evidence type="ECO:0000313" key="4">
    <source>
        <dbReference type="Proteomes" id="UP000823617"/>
    </source>
</evidence>
<dbReference type="InterPro" id="IPR024361">
    <property type="entry name" value="BACON"/>
</dbReference>
<dbReference type="InterPro" id="IPR013783">
    <property type="entry name" value="Ig-like_fold"/>
</dbReference>
<evidence type="ECO:0000259" key="1">
    <source>
        <dbReference type="Pfam" id="PF13004"/>
    </source>
</evidence>
<proteinExistence type="predicted"/>
<feature type="domain" description="BACON" evidence="2">
    <location>
        <begin position="29"/>
        <end position="119"/>
    </location>
</feature>
<dbReference type="Gene3D" id="2.60.40.10">
    <property type="entry name" value="Immunoglobulins"/>
    <property type="match status" value="3"/>
</dbReference>
<protein>
    <submittedName>
        <fullName evidence="3">DUF5018 domain-containing protein</fullName>
    </submittedName>
</protein>
<dbReference type="Pfam" id="PF19190">
    <property type="entry name" value="BACON_2"/>
    <property type="match status" value="2"/>
</dbReference>
<sequence length="614" mass="65634">MNISKHILIFSLALLAVSCQELNEGNGQIEVSPESTLTPVISSAGGTAEITFTTNCDWTANVPDISSYSWSSITPTSGSAGENVITVTALRNDGYDDRSFTFDIKAGGAIETVNVTQKQKNSLTVTSGSFDMPEEGGEVRIEVIANVEYEYSIEEAAKSWITAAPASKALETTEILFNVAPAEDFENTRTGHIYVTSGDITETITVTQEAKTRVFEVSPQAIDIDKNGGEVSFTVNSNFAYQVAKIQSDWIRLKSSDDGTYIYEVDENATMATRSASVAITTDVEGYGATVTFTQTGIAEVKVLWTKTFASYSKTLSAPIIRFAEAGDYLLVSTGSSVFAVDRLTGEYLMDINIPEGLKVESLTNDDAGNIIFAANAAYGSTFNVYTMKSLTDSPQLVLSYEHNAIYSTSMGNLRVKGDIHGKAALTASVDVSQYWVAWQVENGTVSEEFSGAAPAGESIVWNPQSLCTAPVSDDLSDGLLYIGYTGDYSLQYCGDCTQNTWKSIYATGSAGNENYNCLSTAEFGGASYVAYGSGAHFSWGNCPEAHLIDITDMSDVHEIIKIPSSDITGGAAFTDVGASSDILLTVPGSGDTMYMYVADGNYDCLACISISLP</sequence>
<feature type="domain" description="BACON" evidence="1">
    <location>
        <begin position="151"/>
        <end position="209"/>
    </location>
</feature>
<evidence type="ECO:0000259" key="2">
    <source>
        <dbReference type="Pfam" id="PF19190"/>
    </source>
</evidence>
<dbReference type="AlphaFoldDB" id="A0A9D9MZI2"/>
<organism evidence="3 4">
    <name type="scientific">Candidatus Cryptobacteroides intestinigallinarum</name>
    <dbReference type="NCBI Taxonomy" id="2840767"/>
    <lineage>
        <taxon>Bacteria</taxon>
        <taxon>Pseudomonadati</taxon>
        <taxon>Bacteroidota</taxon>
        <taxon>Bacteroidia</taxon>
        <taxon>Bacteroidales</taxon>
        <taxon>Candidatus Cryptobacteroides</taxon>
    </lineage>
</organism>
<name>A0A9D9MZI2_9BACT</name>
<reference evidence="3" key="1">
    <citation type="submission" date="2020-10" db="EMBL/GenBank/DDBJ databases">
        <authorList>
            <person name="Gilroy R."/>
        </authorList>
    </citation>
    <scope>NUCLEOTIDE SEQUENCE</scope>
    <source>
        <strain evidence="3">B1-3475</strain>
    </source>
</reference>
<reference evidence="3" key="2">
    <citation type="journal article" date="2021" name="PeerJ">
        <title>Extensive microbial diversity within the chicken gut microbiome revealed by metagenomics and culture.</title>
        <authorList>
            <person name="Gilroy R."/>
            <person name="Ravi A."/>
            <person name="Getino M."/>
            <person name="Pursley I."/>
            <person name="Horton D.L."/>
            <person name="Alikhan N.F."/>
            <person name="Baker D."/>
            <person name="Gharbi K."/>
            <person name="Hall N."/>
            <person name="Watson M."/>
            <person name="Adriaenssens E.M."/>
            <person name="Foster-Nyarko E."/>
            <person name="Jarju S."/>
            <person name="Secka A."/>
            <person name="Antonio M."/>
            <person name="Oren A."/>
            <person name="Chaudhuri R.R."/>
            <person name="La Ragione R."/>
            <person name="Hildebrand F."/>
            <person name="Pallen M.J."/>
        </authorList>
    </citation>
    <scope>NUCLEOTIDE SEQUENCE</scope>
    <source>
        <strain evidence="3">B1-3475</strain>
    </source>
</reference>
<dbReference type="PROSITE" id="PS51257">
    <property type="entry name" value="PROKAR_LIPOPROTEIN"/>
    <property type="match status" value="1"/>
</dbReference>
<accession>A0A9D9MZI2</accession>
<dbReference type="Pfam" id="PF13004">
    <property type="entry name" value="BACON"/>
    <property type="match status" value="1"/>
</dbReference>
<evidence type="ECO:0000313" key="3">
    <source>
        <dbReference type="EMBL" id="MBO8455238.1"/>
    </source>
</evidence>
<feature type="domain" description="BACON" evidence="2">
    <location>
        <begin position="215"/>
        <end position="296"/>
    </location>
</feature>
<comment type="caution">
    <text evidence="3">The sequence shown here is derived from an EMBL/GenBank/DDBJ whole genome shotgun (WGS) entry which is preliminary data.</text>
</comment>